<feature type="transmembrane region" description="Helical" evidence="7">
    <location>
        <begin position="6"/>
        <end position="27"/>
    </location>
</feature>
<feature type="transmembrane region" description="Helical" evidence="7">
    <location>
        <begin position="103"/>
        <end position="125"/>
    </location>
</feature>
<feature type="transmembrane region" description="Helical" evidence="7">
    <location>
        <begin position="39"/>
        <end position="60"/>
    </location>
</feature>
<keyword evidence="4 7" id="KW-1133">Transmembrane helix</keyword>
<feature type="transmembrane region" description="Helical" evidence="7">
    <location>
        <begin position="255"/>
        <end position="276"/>
    </location>
</feature>
<comment type="subcellular location">
    <subcellularLocation>
        <location evidence="1">Membrane</location>
        <topology evidence="1">Multi-pass membrane protein</topology>
    </subcellularLocation>
</comment>
<dbReference type="PANTHER" id="PTHR30238">
    <property type="entry name" value="MEMBRANE BOUND PREDICTED REDOX MODULATOR"/>
    <property type="match status" value="1"/>
</dbReference>
<proteinExistence type="inferred from homology"/>
<dbReference type="Pfam" id="PF03741">
    <property type="entry name" value="TerC"/>
    <property type="match status" value="1"/>
</dbReference>
<feature type="transmembrane region" description="Helical" evidence="7">
    <location>
        <begin position="72"/>
        <end position="91"/>
    </location>
</feature>
<comment type="caution">
    <text evidence="8">The sequence shown here is derived from an EMBL/GenBank/DDBJ whole genome shotgun (WGS) entry which is preliminary data.</text>
</comment>
<comment type="similarity">
    <text evidence="2">Belongs to the TerC family.</text>
</comment>
<dbReference type="EMBL" id="JAODOR010000004">
    <property type="protein sequence ID" value="MCT9001524.1"/>
    <property type="molecule type" value="Genomic_DNA"/>
</dbReference>
<protein>
    <submittedName>
        <fullName evidence="8">TerC family protein</fullName>
    </submittedName>
</protein>
<feature type="transmembrane region" description="Helical" evidence="7">
    <location>
        <begin position="131"/>
        <end position="149"/>
    </location>
</feature>
<feature type="transmembrane region" description="Helical" evidence="7">
    <location>
        <begin position="296"/>
        <end position="319"/>
    </location>
</feature>
<feature type="transmembrane region" description="Helical" evidence="7">
    <location>
        <begin position="192"/>
        <end position="212"/>
    </location>
</feature>
<dbReference type="RefSeq" id="WP_261606060.1">
    <property type="nucleotide sequence ID" value="NZ_JAODOR010000004.1"/>
</dbReference>
<keyword evidence="5 7" id="KW-0472">Membrane</keyword>
<sequence length="369" mass="41075">MELPIWFEIGSLVVLTLILVADLLLILKRPHIPSTRESTLWVVFYVTLALIFAGLMWYFAGGEYAGQFVAGWLTEYSLSIDNLFVFVLIMSQFSVPRRYQQEVLMVGIIIALILRGLFILAGAAIIEQFSWVFYIFGAFLVFTAWRQAFPGGDHDSDVKQESFIVRLLRRTVDISDEYDGAKVRTVVNGKKMFTPMIIVFAAIGMTDLLFALDSIPAIFGITQSPFIVFTANLFALMGLRQLYFLLGDLLDRLKYLHYGIAFILAFIGVKLVFHAMHENELPFINGGEHIEWAPEISTWMSLGVIIASMVVATVASLIASSRERKAAPVTAGRIDAEAAPEKTPVTAAEKVADEKGTPPTVEQPPTDPR</sequence>
<evidence type="ECO:0000256" key="3">
    <source>
        <dbReference type="ARBA" id="ARBA00022692"/>
    </source>
</evidence>
<gene>
    <name evidence="8" type="ORF">N4R40_03975</name>
</gene>
<evidence type="ECO:0000256" key="2">
    <source>
        <dbReference type="ARBA" id="ARBA00007511"/>
    </source>
</evidence>
<keyword evidence="9" id="KW-1185">Reference proteome</keyword>
<dbReference type="InterPro" id="IPR022369">
    <property type="entry name" value="Integral_membrane_TerC_rswitch"/>
</dbReference>
<evidence type="ECO:0000313" key="8">
    <source>
        <dbReference type="EMBL" id="MCT9001524.1"/>
    </source>
</evidence>
<feature type="region of interest" description="Disordered" evidence="6">
    <location>
        <begin position="325"/>
        <end position="369"/>
    </location>
</feature>
<reference evidence="8 9" key="1">
    <citation type="journal article" date="2024" name="Int. J. Syst. Evol. Microbiol.">
        <title>Microbacterium memoriense sp. nov., a member of the Actinomycetota from marine beach sediment of the north coast of Portugal.</title>
        <authorList>
            <person name="Santos J.D.N.D."/>
            <person name="Klimek D."/>
            <person name="Calusinska M."/>
            <person name="Lobo-da-Cunha A."/>
            <person name="Catita J."/>
            <person name="Goncalves H."/>
            <person name="Gonzalez I."/>
            <person name="Lage O.M."/>
        </authorList>
    </citation>
    <scope>NUCLEOTIDE SEQUENCE [LARGE SCALE GENOMIC DNA]</scope>
    <source>
        <strain evidence="8 9">PMIC_1C1B</strain>
    </source>
</reference>
<dbReference type="Proteomes" id="UP001300496">
    <property type="component" value="Unassembled WGS sequence"/>
</dbReference>
<evidence type="ECO:0000256" key="4">
    <source>
        <dbReference type="ARBA" id="ARBA00022989"/>
    </source>
</evidence>
<organism evidence="8 9">
    <name type="scientific">Microbacterium memoriense</name>
    <dbReference type="NCBI Taxonomy" id="2978350"/>
    <lineage>
        <taxon>Bacteria</taxon>
        <taxon>Bacillati</taxon>
        <taxon>Actinomycetota</taxon>
        <taxon>Actinomycetes</taxon>
        <taxon>Micrococcales</taxon>
        <taxon>Microbacteriaceae</taxon>
        <taxon>Microbacterium</taxon>
    </lineage>
</organism>
<dbReference type="InterPro" id="IPR005496">
    <property type="entry name" value="Integral_membrane_TerC"/>
</dbReference>
<name>A0ABT2PAS8_9MICO</name>
<keyword evidence="3 7" id="KW-0812">Transmembrane</keyword>
<evidence type="ECO:0000313" key="9">
    <source>
        <dbReference type="Proteomes" id="UP001300496"/>
    </source>
</evidence>
<dbReference type="PANTHER" id="PTHR30238:SF0">
    <property type="entry name" value="THYLAKOID MEMBRANE PROTEIN TERC, CHLOROPLASTIC"/>
    <property type="match status" value="1"/>
</dbReference>
<evidence type="ECO:0000256" key="7">
    <source>
        <dbReference type="SAM" id="Phobius"/>
    </source>
</evidence>
<accession>A0ABT2PAS8</accession>
<dbReference type="NCBIfam" id="TIGR03718">
    <property type="entry name" value="R_switched_Alx"/>
    <property type="match status" value="1"/>
</dbReference>
<feature type="transmembrane region" description="Helical" evidence="7">
    <location>
        <begin position="224"/>
        <end position="243"/>
    </location>
</feature>
<evidence type="ECO:0000256" key="1">
    <source>
        <dbReference type="ARBA" id="ARBA00004141"/>
    </source>
</evidence>
<evidence type="ECO:0000256" key="5">
    <source>
        <dbReference type="ARBA" id="ARBA00023136"/>
    </source>
</evidence>
<evidence type="ECO:0000256" key="6">
    <source>
        <dbReference type="SAM" id="MobiDB-lite"/>
    </source>
</evidence>